<feature type="domain" description="Solute-binding protein family 3/N-terminal" evidence="3">
    <location>
        <begin position="56"/>
        <end position="259"/>
    </location>
</feature>
<dbReference type="HOGENOM" id="CLU_064076_10_0_7"/>
<evidence type="ECO:0000313" key="4">
    <source>
        <dbReference type="EMBL" id="CBW27610.1"/>
    </source>
</evidence>
<feature type="chain" id="PRO_5003154460" evidence="2">
    <location>
        <begin position="21"/>
        <end position="261"/>
    </location>
</feature>
<dbReference type="eggNOG" id="COG0834">
    <property type="taxonomic scope" value="Bacteria"/>
</dbReference>
<dbReference type="Pfam" id="PF00497">
    <property type="entry name" value="SBP_bac_3"/>
    <property type="match status" value="1"/>
</dbReference>
<evidence type="ECO:0000256" key="1">
    <source>
        <dbReference type="ARBA" id="ARBA00022729"/>
    </source>
</evidence>
<reference evidence="5" key="1">
    <citation type="journal article" date="2013" name="ISME J.">
        <title>A small predatory core genome in the divergent marine Bacteriovorax marinus SJ and the terrestrial Bdellovibrio bacteriovorus.</title>
        <authorList>
            <person name="Crossman L.C."/>
            <person name="Chen H."/>
            <person name="Cerdeno-Tarraga A.M."/>
            <person name="Brooks K."/>
            <person name="Quail M.A."/>
            <person name="Pineiro S.A."/>
            <person name="Hobley L."/>
            <person name="Sockett R.E."/>
            <person name="Bentley S.D."/>
            <person name="Parkhill J."/>
            <person name="Williams H.N."/>
            <person name="Stine O.C."/>
        </authorList>
    </citation>
    <scope>NUCLEOTIDE SEQUENCE [LARGE SCALE GENOMIC DNA]</scope>
    <source>
        <strain evidence="5">ATCC BAA-682 / DSM 15412 / SJ</strain>
    </source>
</reference>
<feature type="signal peptide" evidence="2">
    <location>
        <begin position="1"/>
        <end position="20"/>
    </location>
</feature>
<evidence type="ECO:0000256" key="2">
    <source>
        <dbReference type="SAM" id="SignalP"/>
    </source>
</evidence>
<dbReference type="PATRIC" id="fig|862908.3.peg.2711"/>
<dbReference type="AlphaFoldDB" id="E1WY55"/>
<keyword evidence="5" id="KW-1185">Reference proteome</keyword>
<evidence type="ECO:0000259" key="3">
    <source>
        <dbReference type="Pfam" id="PF00497"/>
    </source>
</evidence>
<dbReference type="EMBL" id="FQ312005">
    <property type="protein sequence ID" value="CBW27610.1"/>
    <property type="molecule type" value="Genomic_DNA"/>
</dbReference>
<dbReference type="Proteomes" id="UP000008963">
    <property type="component" value="Chromosome"/>
</dbReference>
<dbReference type="SUPFAM" id="SSF53850">
    <property type="entry name" value="Periplasmic binding protein-like II"/>
    <property type="match status" value="1"/>
</dbReference>
<dbReference type="InterPro" id="IPR001638">
    <property type="entry name" value="Solute-binding_3/MltF_N"/>
</dbReference>
<keyword evidence="1 2" id="KW-0732">Signal</keyword>
<organism evidence="4 5">
    <name type="scientific">Halobacteriovorax marinus (strain ATCC BAA-682 / DSM 15412 / SJ)</name>
    <name type="common">Bacteriovorax marinus</name>
    <dbReference type="NCBI Taxonomy" id="862908"/>
    <lineage>
        <taxon>Bacteria</taxon>
        <taxon>Pseudomonadati</taxon>
        <taxon>Bdellovibrionota</taxon>
        <taxon>Bacteriovoracia</taxon>
        <taxon>Bacteriovoracales</taxon>
        <taxon>Halobacteriovoraceae</taxon>
        <taxon>Halobacteriovorax</taxon>
    </lineage>
</organism>
<dbReference type="PANTHER" id="PTHR35936:SF6">
    <property type="entry name" value="AMINO ACID ABC TRANSPORTER SUBSTRATE-BINDING PAAT FAMILY PROTEIN"/>
    <property type="match status" value="1"/>
</dbReference>
<sequence>MHFNLLFILTLILSSSSGFAQKDSPKIEKVINICAEDTGWLPYSSPVRDSATGEFDVLGFNRDVAEAVFSRVGIKFKFVVKPWQRCLKEAIEGGVDIVLDAASNEQRRRDYLLTTPIYTMTPAYFFHKSFEASLRDKTAKQIVSSQPICGQTGYTYTNFGIPNEEVKKLSKALGRIIDLVSERRCKVGLTRLEVLKRELPNYKEYTDIAYSEIKGAKKENFYWLINRQNKFSEELKKLIDREYEQLTKKGVISKLKSKYNL</sequence>
<dbReference type="Gene3D" id="3.40.190.10">
    <property type="entry name" value="Periplasmic binding protein-like II"/>
    <property type="match status" value="2"/>
</dbReference>
<gene>
    <name evidence="4" type="ordered locus">BMS_2835</name>
</gene>
<proteinExistence type="predicted"/>
<dbReference type="KEGG" id="bmx:BMS_2835"/>
<name>E1WY55_HALMS</name>
<dbReference type="PANTHER" id="PTHR35936">
    <property type="entry name" value="MEMBRANE-BOUND LYTIC MUREIN TRANSGLYCOSYLASE F"/>
    <property type="match status" value="1"/>
</dbReference>
<protein>
    <submittedName>
        <fullName evidence="4">Exported protein</fullName>
    </submittedName>
</protein>
<evidence type="ECO:0000313" key="5">
    <source>
        <dbReference type="Proteomes" id="UP000008963"/>
    </source>
</evidence>
<accession>E1WY55</accession>